<sequence length="69" mass="7605">MTATAQREGGELKRKAVGTKVDIRFSYLQYEYGCVEAGLEDDQTGTKTINEGCLKLPRALKDILVQSVP</sequence>
<keyword evidence="2" id="KW-1185">Reference proteome</keyword>
<dbReference type="EMBL" id="CBTN010000007">
    <property type="protein sequence ID" value="CDH50656.1"/>
    <property type="molecule type" value="Genomic_DNA"/>
</dbReference>
<evidence type="ECO:0000313" key="2">
    <source>
        <dbReference type="Proteomes" id="UP000027586"/>
    </source>
</evidence>
<dbReference type="Proteomes" id="UP000027586">
    <property type="component" value="Unassembled WGS sequence"/>
</dbReference>
<gene>
    <name evidence="1" type="ORF">LCOR_02362.1</name>
</gene>
<accession>A0A068RNW9</accession>
<proteinExistence type="predicted"/>
<dbReference type="AlphaFoldDB" id="A0A068RNW9"/>
<dbReference type="VEuPathDB" id="FungiDB:LCOR_02362.1"/>
<dbReference type="OrthoDB" id="2251255at2759"/>
<protein>
    <submittedName>
        <fullName evidence="1">Uncharacterized protein</fullName>
    </submittedName>
</protein>
<name>A0A068RNW9_9FUNG</name>
<reference evidence="1" key="1">
    <citation type="submission" date="2013-08" db="EMBL/GenBank/DDBJ databases">
        <title>Gene expansion shapes genome architecture in the human pathogen Lichtheimia corymbifera: an evolutionary genomics analysis in the ancient terrestrial Mucorales (Mucoromycotina).</title>
        <authorList>
            <person name="Schwartze V.U."/>
            <person name="Winter S."/>
            <person name="Shelest E."/>
            <person name="Marcet-Houben M."/>
            <person name="Horn F."/>
            <person name="Wehner S."/>
            <person name="Hoffmann K."/>
            <person name="Riege K."/>
            <person name="Sammeth M."/>
            <person name="Nowrousian M."/>
            <person name="Valiante V."/>
            <person name="Linde J."/>
            <person name="Jacobsen I.D."/>
            <person name="Marz M."/>
            <person name="Brakhage A.A."/>
            <person name="Gabaldon T."/>
            <person name="Bocker S."/>
            <person name="Voigt K."/>
        </authorList>
    </citation>
    <scope>NUCLEOTIDE SEQUENCE [LARGE SCALE GENOMIC DNA]</scope>
    <source>
        <strain evidence="1">FSU 9682</strain>
    </source>
</reference>
<organism evidence="1 2">
    <name type="scientific">Lichtheimia corymbifera JMRC:FSU:9682</name>
    <dbReference type="NCBI Taxonomy" id="1263082"/>
    <lineage>
        <taxon>Eukaryota</taxon>
        <taxon>Fungi</taxon>
        <taxon>Fungi incertae sedis</taxon>
        <taxon>Mucoromycota</taxon>
        <taxon>Mucoromycotina</taxon>
        <taxon>Mucoromycetes</taxon>
        <taxon>Mucorales</taxon>
        <taxon>Lichtheimiaceae</taxon>
        <taxon>Lichtheimia</taxon>
    </lineage>
</organism>
<comment type="caution">
    <text evidence="1">The sequence shown here is derived from an EMBL/GenBank/DDBJ whole genome shotgun (WGS) entry which is preliminary data.</text>
</comment>
<evidence type="ECO:0000313" key="1">
    <source>
        <dbReference type="EMBL" id="CDH50656.1"/>
    </source>
</evidence>